<feature type="region of interest" description="Disordered" evidence="1">
    <location>
        <begin position="156"/>
        <end position="176"/>
    </location>
</feature>
<feature type="region of interest" description="Disordered" evidence="1">
    <location>
        <begin position="564"/>
        <end position="586"/>
    </location>
</feature>
<evidence type="ECO:0000313" key="2">
    <source>
        <dbReference type="EMBL" id="CAD7005072.1"/>
    </source>
</evidence>
<evidence type="ECO:0000256" key="1">
    <source>
        <dbReference type="SAM" id="MobiDB-lite"/>
    </source>
</evidence>
<organism evidence="3">
    <name type="scientific">Ceratitis capitata</name>
    <name type="common">Mediterranean fruit fly</name>
    <name type="synonym">Tephritis capitata</name>
    <dbReference type="NCBI Taxonomy" id="7213"/>
    <lineage>
        <taxon>Eukaryota</taxon>
        <taxon>Metazoa</taxon>
        <taxon>Ecdysozoa</taxon>
        <taxon>Arthropoda</taxon>
        <taxon>Hexapoda</taxon>
        <taxon>Insecta</taxon>
        <taxon>Pterygota</taxon>
        <taxon>Neoptera</taxon>
        <taxon>Endopterygota</taxon>
        <taxon>Diptera</taxon>
        <taxon>Brachycera</taxon>
        <taxon>Muscomorpha</taxon>
        <taxon>Tephritoidea</taxon>
        <taxon>Tephritidae</taxon>
        <taxon>Ceratitis</taxon>
        <taxon>Ceratitis</taxon>
    </lineage>
</organism>
<dbReference type="EMBL" id="GAMC01010086">
    <property type="protein sequence ID" value="JAB96469.1"/>
    <property type="molecule type" value="mRNA"/>
</dbReference>
<dbReference type="Proteomes" id="UP000606786">
    <property type="component" value="Unassembled WGS sequence"/>
</dbReference>
<sequence length="1045" mass="116448">MHEAATEEFDLLGGASSIYEKGMCLAVHQINLQASIHPGTPVDHQLVRSPENVDNNYINAAAPTNLLSDIKTEVAASKDLFPTQSSTWQQHPINSEQHAHHRYQHRHQQRLEDRHQHRLSLSTSKLLLQNSDDPLISHGANNVVTADDDNQLIISLSPNEDNSKSNRTDRTFGSHSISSTANIQSFLSISTSAQQPKKMKQNGCSPLTKQQLKVKASLMSAQNRAANELKRSGQQPASVVQSNKKTTDSRKGVLKLRFHHQALPAEYLSHYEATQGYFKPKFLDTSSVKSMHTPKLPPVKTSHENVRSWLQKIAAIHRSAQRSESNPNTSVKIVDQHRTNTKLLKHETSTDTNNNYQMNRVQFSEHSFNSQKSADSLPRDNRFDINTIVKQSPSSSSASLNTTTIAPNYLKSKKKSFTFTDLPYMGEITLDNSRPRRGRKPKKADICHLIYKNYGTIFPETPKNVQPTADVIKGTIQNEENLRITDELPLNLCMRDQQCDHYSISSEDSQNASGLANVSLLNDELIERIATPKSNDERPSQSKLRNELPISNNRKPSVILKVESSIGKARSTSTTSSLNTNTPKISNNNKPNDIVLHPLNLYYHQLLSNSLLNRQNQPFGLPIETIEKDNQLTLKIPIPNGLLRIPKSEKITSNLSISSQTIDYPDNISTPSSFKSESSNTTTRTTMSAKTPTATVNATGQQIITPQKRKRSAIFIPPIPTEYTSNPATEVSICKFKFTGGVKPSLQEKKMLSVDSGGNFRYYSGTGDKSTRGYEFFPRKSLQNAAGFLPGVSCSISCANNENEYSTSDIPPPSAELSNEILQIPESPTATLLLPPTVSLPKPSSPSPLTRSPDSYSSSPALPIQQQTSNIQIIVDSKCDNALSVKSISSTKNQFINSVAEVEVLTPCNPTQRKKKAGKSSQREKLEKTFKEKGFLIQTQQLESAEGATYCKFRQLKRFTRYLFRNWKDYLPEEVYQENTSVGTVVIHQPNIEEEVKKESDITDCLTEQLAIESILERHGFLETGNLCPKSSKQTLLSTQNLVET</sequence>
<dbReference type="EMBL" id="CAJHJT010000034">
    <property type="protein sequence ID" value="CAD7005072.1"/>
    <property type="molecule type" value="Genomic_DNA"/>
</dbReference>
<reference evidence="3" key="2">
    <citation type="journal article" date="2014" name="BMC Genomics">
        <title>A genomic perspective to assessing quality of mass-reared SIT flies used in Mediterranean fruit fly (Ceratitis capitata) eradication in California.</title>
        <authorList>
            <person name="Calla B."/>
            <person name="Hall B."/>
            <person name="Hou S."/>
            <person name="Geib S.M."/>
        </authorList>
    </citation>
    <scope>NUCLEOTIDE SEQUENCE</scope>
</reference>
<feature type="region of interest" description="Disordered" evidence="1">
    <location>
        <begin position="832"/>
        <end position="862"/>
    </location>
</feature>
<dbReference type="KEGG" id="ccat:101461783"/>
<reference evidence="2" key="3">
    <citation type="submission" date="2020-11" db="EMBL/GenBank/DDBJ databases">
        <authorList>
            <person name="Whitehead M."/>
        </authorList>
    </citation>
    <scope>NUCLEOTIDE SEQUENCE</scope>
    <source>
        <strain evidence="2">EGII</strain>
    </source>
</reference>
<evidence type="ECO:0000313" key="4">
    <source>
        <dbReference type="Proteomes" id="UP000606786"/>
    </source>
</evidence>
<protein>
    <submittedName>
        <fullName evidence="2">(Mediterranean fruit fly) hypothetical protein</fullName>
    </submittedName>
</protein>
<gene>
    <name evidence="2" type="ORF">CCAP1982_LOCUS13436</name>
</gene>
<feature type="compositionally biased region" description="Polar residues" evidence="1">
    <location>
        <begin position="232"/>
        <end position="244"/>
    </location>
</feature>
<feature type="compositionally biased region" description="Basic and acidic residues" evidence="1">
    <location>
        <begin position="161"/>
        <end position="172"/>
    </location>
</feature>
<proteinExistence type="evidence at transcript level"/>
<name>W8C3K6_CERCA</name>
<feature type="region of interest" description="Disordered" evidence="1">
    <location>
        <begin position="529"/>
        <end position="550"/>
    </location>
</feature>
<feature type="region of interest" description="Disordered" evidence="1">
    <location>
        <begin position="668"/>
        <end position="691"/>
    </location>
</feature>
<feature type="compositionally biased region" description="Low complexity" evidence="1">
    <location>
        <begin position="571"/>
        <end position="582"/>
    </location>
</feature>
<feature type="region of interest" description="Disordered" evidence="1">
    <location>
        <begin position="229"/>
        <end position="250"/>
    </location>
</feature>
<accession>W8C3K6</accession>
<dbReference type="OrthoDB" id="6348149at2759"/>
<feature type="compositionally biased region" description="Low complexity" evidence="1">
    <location>
        <begin position="832"/>
        <end position="855"/>
    </location>
</feature>
<keyword evidence="4" id="KW-1185">Reference proteome</keyword>
<evidence type="ECO:0000313" key="3">
    <source>
        <dbReference type="EMBL" id="JAB96469.1"/>
    </source>
</evidence>
<reference evidence="3" key="1">
    <citation type="submission" date="2013-07" db="EMBL/GenBank/DDBJ databases">
        <authorList>
            <person name="Geib S."/>
        </authorList>
    </citation>
    <scope>NUCLEOTIDE SEQUENCE</scope>
</reference>
<feature type="compositionally biased region" description="Basic and acidic residues" evidence="1">
    <location>
        <begin position="534"/>
        <end position="546"/>
    </location>
</feature>
<dbReference type="AlphaFoldDB" id="W8C3K6"/>